<gene>
    <name evidence="3" type="ORF">QOZ84_13295</name>
</gene>
<dbReference type="InterPro" id="IPR014782">
    <property type="entry name" value="Peptidase_M1_dom"/>
</dbReference>
<keyword evidence="1" id="KW-1133">Transmembrane helix</keyword>
<reference evidence="3 4" key="1">
    <citation type="submission" date="2023-05" db="EMBL/GenBank/DDBJ databases">
        <title>Rombocin, a short stable natural nisin variant, displays selective antimicrobial activity against Listeria monocytogenes and employs dual mode of action to kill target bacterial strains.</title>
        <authorList>
            <person name="Wambui J."/>
            <person name="Stephan R."/>
            <person name="Kuipers O.P."/>
        </authorList>
    </citation>
    <scope>NUCLEOTIDE SEQUENCE [LARGE SCALE GENOMIC DNA]</scope>
    <source>
        <strain evidence="3 4">RC002</strain>
    </source>
</reference>
<comment type="caution">
    <text evidence="3">The sequence shown here is derived from an EMBL/GenBank/DDBJ whole genome shotgun (WGS) entry which is preliminary data.</text>
</comment>
<dbReference type="InterPro" id="IPR042097">
    <property type="entry name" value="Aminopeptidase_N-like_N_sf"/>
</dbReference>
<keyword evidence="1" id="KW-0812">Transmembrane</keyword>
<evidence type="ECO:0000313" key="4">
    <source>
        <dbReference type="Proteomes" id="UP001301012"/>
    </source>
</evidence>
<name>A0ABT7EF25_9FIRM</name>
<keyword evidence="3" id="KW-0031">Aminopeptidase</keyword>
<evidence type="ECO:0000256" key="1">
    <source>
        <dbReference type="SAM" id="Phobius"/>
    </source>
</evidence>
<dbReference type="Gene3D" id="1.10.390.10">
    <property type="entry name" value="Neutral Protease Domain 2"/>
    <property type="match status" value="1"/>
</dbReference>
<dbReference type="InterPro" id="IPR027268">
    <property type="entry name" value="Peptidase_M4/M1_CTD_sf"/>
</dbReference>
<feature type="transmembrane region" description="Helical" evidence="1">
    <location>
        <begin position="12"/>
        <end position="30"/>
    </location>
</feature>
<dbReference type="GO" id="GO:0004177">
    <property type="term" value="F:aminopeptidase activity"/>
    <property type="evidence" value="ECO:0007669"/>
    <property type="project" value="UniProtKB-KW"/>
</dbReference>
<keyword evidence="3" id="KW-0378">Hydrolase</keyword>
<dbReference type="PANTHER" id="PTHR45726:SF3">
    <property type="entry name" value="LEUKOTRIENE A-4 HYDROLASE"/>
    <property type="match status" value="1"/>
</dbReference>
<dbReference type="SUPFAM" id="SSF55486">
    <property type="entry name" value="Metalloproteases ('zincins'), catalytic domain"/>
    <property type="match status" value="1"/>
</dbReference>
<keyword evidence="1" id="KW-0472">Membrane</keyword>
<organism evidence="3 4">
    <name type="scientific">Romboutsia sedimentorum</name>
    <dbReference type="NCBI Taxonomy" id="1368474"/>
    <lineage>
        <taxon>Bacteria</taxon>
        <taxon>Bacillati</taxon>
        <taxon>Bacillota</taxon>
        <taxon>Clostridia</taxon>
        <taxon>Peptostreptococcales</taxon>
        <taxon>Peptostreptococcaceae</taxon>
        <taxon>Romboutsia</taxon>
    </lineage>
</organism>
<evidence type="ECO:0000259" key="2">
    <source>
        <dbReference type="Pfam" id="PF01433"/>
    </source>
</evidence>
<keyword evidence="4" id="KW-1185">Reference proteome</keyword>
<feature type="domain" description="Peptidase M1 membrane alanine aminopeptidase" evidence="2">
    <location>
        <begin position="293"/>
        <end position="489"/>
    </location>
</feature>
<evidence type="ECO:0000313" key="3">
    <source>
        <dbReference type="EMBL" id="MDK2564516.1"/>
    </source>
</evidence>
<proteinExistence type="predicted"/>
<dbReference type="PANTHER" id="PTHR45726">
    <property type="entry name" value="LEUKOTRIENE A-4 HYDROLASE"/>
    <property type="match status" value="1"/>
</dbReference>
<dbReference type="EMBL" id="JASKYM010000008">
    <property type="protein sequence ID" value="MDK2564516.1"/>
    <property type="molecule type" value="Genomic_DNA"/>
</dbReference>
<dbReference type="RefSeq" id="WP_284133437.1">
    <property type="nucleotide sequence ID" value="NZ_JASKYM010000008.1"/>
</dbReference>
<keyword evidence="3" id="KW-0645">Protease</keyword>
<dbReference type="InterPro" id="IPR034015">
    <property type="entry name" value="M1_LTA4H"/>
</dbReference>
<dbReference type="Pfam" id="PF01433">
    <property type="entry name" value="Peptidase_M1"/>
    <property type="match status" value="1"/>
</dbReference>
<sequence length="490" mass="57082">MVINFSKKVRKNLSRILVLALLIGGGGLYLQRDKKSVQTSNAVTEKSINRYTMDVVFDDQTKRLMCNQNIEYANNTKNDLDKIYFHIYPNAFSRKEFAPFEKSEMKQAYPNGFNEGYIDLKNILNNNEKLEYKIKGEKNDLLEIKLDKQLKPGDKTSIDMKYNVKIPNSEGRFGYGDNTINVTNWFPIACVQDERGWNLKGYETLGDPFYSETSDFYINILIPQKYKMGSTGKVVSEKSDKEKKLYKIEAKKVRDFAFVLSTKFDINRDSYKDVSINTYNLNKEISGDVTKIAKDSIKIFSELFGKYPYDTYSVVASDFYIGGMEYPTLVMIDQSLYNKKDKFLLEYVIAHETAHQWWYSVIGNDEISEPWLDEALTEYSTVLYFEKKYGKEVGDKLIKTMEIQTKNQICENIFKPTTKYKDSTEYSLNVYTKGAVAFNEVRNKVGDKVFFDTLKQYYSTYMYQNVNGAKFVEMWNSKGVDIDKIIREYK</sequence>
<dbReference type="Gene3D" id="2.60.40.1730">
    <property type="entry name" value="tricorn interacting facor f3 domain"/>
    <property type="match status" value="1"/>
</dbReference>
<dbReference type="CDD" id="cd09604">
    <property type="entry name" value="M1_APN_like"/>
    <property type="match status" value="1"/>
</dbReference>
<dbReference type="EC" id="3.4.11.-" evidence="3"/>
<protein>
    <submittedName>
        <fullName evidence="3">M1 family metallopeptidase</fullName>
        <ecNumber evidence="3">3.4.11.-</ecNumber>
    </submittedName>
</protein>
<dbReference type="Proteomes" id="UP001301012">
    <property type="component" value="Unassembled WGS sequence"/>
</dbReference>
<accession>A0ABT7EF25</accession>